<dbReference type="InterPro" id="IPR013103">
    <property type="entry name" value="RVT_2"/>
</dbReference>
<gene>
    <name evidence="3" type="primary">LOC109126430</name>
</gene>
<accession>A0ABM1QFH2</accession>
<sequence length="406" mass="46252">MDVKNAFLQGELKEEVYMTPPPGLEDMIAPGKVLRLWKAIYGLKQSPRAWYHKLSSTLIGYGFKRTHSDNSLFTHQSDKGIMVVLVYVDDLIISRDNQEGIKDIKAHLNSVFDIKDLGELKYFLGIEVCRSPEGLFLSQRKYTLDLLCETGMLGAKPVDTPLPDGYQVERKGERNDPPYEDPSRYRRLVGKLIYLTLTRPDICYAVNQVSQYMKAPTTYHWSLLQRILHYLKKSPGQGIWMGKNDNTELVGYCDADWGGDRTDRRSVTGYCTFIGGNQVTWKTKKQKVVSMSSAESEYRAMRKLTTELTWLKALLEELGIKPSTPIPMHCDNEAAIHIATNSVFHERTKHIELDCHKVREKIEEGVTLPYHTPSVDQLADILTKAACRKVCDHIHPKLGLVDLTHP</sequence>
<dbReference type="Pfam" id="PF07727">
    <property type="entry name" value="RVT_2"/>
    <property type="match status" value="1"/>
</dbReference>
<dbReference type="PANTHER" id="PTHR11439">
    <property type="entry name" value="GAG-POL-RELATED RETROTRANSPOSON"/>
    <property type="match status" value="1"/>
</dbReference>
<evidence type="ECO:0000313" key="3">
    <source>
        <dbReference type="RefSeq" id="XP_019085510.1"/>
    </source>
</evidence>
<dbReference type="CDD" id="cd09272">
    <property type="entry name" value="RNase_HI_RT_Ty1"/>
    <property type="match status" value="1"/>
</dbReference>
<dbReference type="InterPro" id="IPR043502">
    <property type="entry name" value="DNA/RNA_pol_sf"/>
</dbReference>
<dbReference type="Proteomes" id="UP000694864">
    <property type="component" value="Chromosome 9"/>
</dbReference>
<proteinExistence type="predicted"/>
<dbReference type="SUPFAM" id="SSF56672">
    <property type="entry name" value="DNA/RNA polymerases"/>
    <property type="match status" value="1"/>
</dbReference>
<keyword evidence="2" id="KW-1185">Reference proteome</keyword>
<name>A0ABM1QFH2_CAMSA</name>
<reference evidence="3" key="2">
    <citation type="submission" date="2025-08" db="UniProtKB">
        <authorList>
            <consortium name="RefSeq"/>
        </authorList>
    </citation>
    <scope>IDENTIFICATION</scope>
    <source>
        <tissue evidence="3">Leaf</tissue>
    </source>
</reference>
<organism evidence="2 3">
    <name type="scientific">Camelina sativa</name>
    <name type="common">False flax</name>
    <name type="synonym">Myagrum sativum</name>
    <dbReference type="NCBI Taxonomy" id="90675"/>
    <lineage>
        <taxon>Eukaryota</taxon>
        <taxon>Viridiplantae</taxon>
        <taxon>Streptophyta</taxon>
        <taxon>Embryophyta</taxon>
        <taxon>Tracheophyta</taxon>
        <taxon>Spermatophyta</taxon>
        <taxon>Magnoliopsida</taxon>
        <taxon>eudicotyledons</taxon>
        <taxon>Gunneridae</taxon>
        <taxon>Pentapetalae</taxon>
        <taxon>rosids</taxon>
        <taxon>malvids</taxon>
        <taxon>Brassicales</taxon>
        <taxon>Brassicaceae</taxon>
        <taxon>Camelineae</taxon>
        <taxon>Camelina</taxon>
    </lineage>
</organism>
<dbReference type="RefSeq" id="XP_019085510.1">
    <property type="nucleotide sequence ID" value="XM_019229965.1"/>
</dbReference>
<evidence type="ECO:0000259" key="1">
    <source>
        <dbReference type="Pfam" id="PF07727"/>
    </source>
</evidence>
<reference evidence="2" key="1">
    <citation type="journal article" date="2014" name="Nat. Commun.">
        <title>The emerging biofuel crop Camelina sativa retains a highly undifferentiated hexaploid genome structure.</title>
        <authorList>
            <person name="Kagale S."/>
            <person name="Koh C."/>
            <person name="Nixon J."/>
            <person name="Bollina V."/>
            <person name="Clarke W.E."/>
            <person name="Tuteja R."/>
            <person name="Spillane C."/>
            <person name="Robinson S.J."/>
            <person name="Links M.G."/>
            <person name="Clarke C."/>
            <person name="Higgins E.E."/>
            <person name="Huebert T."/>
            <person name="Sharpe A.G."/>
            <person name="Parkin I.A."/>
        </authorList>
    </citation>
    <scope>NUCLEOTIDE SEQUENCE [LARGE SCALE GENOMIC DNA]</scope>
    <source>
        <strain evidence="2">cv. DH55</strain>
    </source>
</reference>
<evidence type="ECO:0000313" key="2">
    <source>
        <dbReference type="Proteomes" id="UP000694864"/>
    </source>
</evidence>
<protein>
    <submittedName>
        <fullName evidence="3">Uncharacterized protein LOC109126430</fullName>
    </submittedName>
</protein>
<feature type="domain" description="Reverse transcriptase Ty1/copia-type" evidence="1">
    <location>
        <begin position="1"/>
        <end position="162"/>
    </location>
</feature>
<dbReference type="PANTHER" id="PTHR11439:SF467">
    <property type="entry name" value="INTEGRASE CATALYTIC DOMAIN-CONTAINING PROTEIN"/>
    <property type="match status" value="1"/>
</dbReference>
<dbReference type="GeneID" id="109126430"/>